<evidence type="ECO:0000313" key="4">
    <source>
        <dbReference type="Proteomes" id="UP000095149"/>
    </source>
</evidence>
<feature type="region of interest" description="Disordered" evidence="2">
    <location>
        <begin position="1276"/>
        <end position="1298"/>
    </location>
</feature>
<evidence type="ECO:0000256" key="1">
    <source>
        <dbReference type="SAM" id="Coils"/>
    </source>
</evidence>
<feature type="region of interest" description="Disordered" evidence="2">
    <location>
        <begin position="754"/>
        <end position="801"/>
    </location>
</feature>
<gene>
    <name evidence="3" type="ORF">I350_01677</name>
</gene>
<feature type="compositionally biased region" description="Pro residues" evidence="2">
    <location>
        <begin position="2205"/>
        <end position="2214"/>
    </location>
</feature>
<evidence type="ECO:0000256" key="2">
    <source>
        <dbReference type="SAM" id="MobiDB-lite"/>
    </source>
</evidence>
<feature type="region of interest" description="Disordered" evidence="2">
    <location>
        <begin position="547"/>
        <end position="570"/>
    </location>
</feature>
<dbReference type="EMBL" id="MEKH01000002">
    <property type="protein sequence ID" value="ODO11075.1"/>
    <property type="molecule type" value="Genomic_DNA"/>
</dbReference>
<comment type="caution">
    <text evidence="3">The sequence shown here is derived from an EMBL/GenBank/DDBJ whole genome shotgun (WGS) entry which is preliminary data.</text>
</comment>
<feature type="compositionally biased region" description="Basic and acidic residues" evidence="2">
    <location>
        <begin position="299"/>
        <end position="317"/>
    </location>
</feature>
<feature type="compositionally biased region" description="Low complexity" evidence="2">
    <location>
        <begin position="1183"/>
        <end position="1195"/>
    </location>
</feature>
<feature type="compositionally biased region" description="Polar residues" evidence="2">
    <location>
        <begin position="1203"/>
        <end position="1213"/>
    </location>
</feature>
<feature type="compositionally biased region" description="Low complexity" evidence="2">
    <location>
        <begin position="1147"/>
        <end position="1158"/>
    </location>
</feature>
<feature type="compositionally biased region" description="Low complexity" evidence="2">
    <location>
        <begin position="711"/>
        <end position="720"/>
    </location>
</feature>
<dbReference type="Proteomes" id="UP000095149">
    <property type="component" value="Unassembled WGS sequence"/>
</dbReference>
<name>A0A1E3KDG5_9TREE</name>
<feature type="compositionally biased region" description="Basic and acidic residues" evidence="2">
    <location>
        <begin position="1901"/>
        <end position="1910"/>
    </location>
</feature>
<feature type="compositionally biased region" description="Low complexity" evidence="2">
    <location>
        <begin position="1114"/>
        <end position="1129"/>
    </location>
</feature>
<feature type="region of interest" description="Disordered" evidence="2">
    <location>
        <begin position="711"/>
        <end position="741"/>
    </location>
</feature>
<proteinExistence type="predicted"/>
<feature type="region of interest" description="Disordered" evidence="2">
    <location>
        <begin position="2186"/>
        <end position="2214"/>
    </location>
</feature>
<feature type="compositionally biased region" description="Polar residues" evidence="2">
    <location>
        <begin position="182"/>
        <end position="206"/>
    </location>
</feature>
<feature type="compositionally biased region" description="Basic and acidic residues" evidence="2">
    <location>
        <begin position="1814"/>
        <end position="1830"/>
    </location>
</feature>
<feature type="coiled-coil region" evidence="1">
    <location>
        <begin position="2153"/>
        <end position="2180"/>
    </location>
</feature>
<feature type="compositionally biased region" description="Low complexity" evidence="2">
    <location>
        <begin position="552"/>
        <end position="567"/>
    </location>
</feature>
<reference evidence="3 4" key="1">
    <citation type="submission" date="2016-06" db="EMBL/GenBank/DDBJ databases">
        <title>Evolution of pathogenesis and genome organization in the Tremellales.</title>
        <authorList>
            <person name="Cuomo C."/>
            <person name="Litvintseva A."/>
            <person name="Heitman J."/>
            <person name="Chen Y."/>
            <person name="Sun S."/>
            <person name="Springer D."/>
            <person name="Dromer F."/>
            <person name="Young S."/>
            <person name="Zeng Q."/>
            <person name="Chapman S."/>
            <person name="Gujja S."/>
            <person name="Saif S."/>
            <person name="Birren B."/>
        </authorList>
    </citation>
    <scope>NUCLEOTIDE SEQUENCE [LARGE SCALE GENOMIC DNA]</scope>
    <source>
        <strain evidence="3 4">CBS 6273</strain>
    </source>
</reference>
<feature type="compositionally biased region" description="Basic and acidic residues" evidence="2">
    <location>
        <begin position="101"/>
        <end position="113"/>
    </location>
</feature>
<evidence type="ECO:0000313" key="3">
    <source>
        <dbReference type="EMBL" id="ODO11075.1"/>
    </source>
</evidence>
<organism evidence="3 4">
    <name type="scientific">Cryptococcus amylolentus CBS 6273</name>
    <dbReference type="NCBI Taxonomy" id="1296118"/>
    <lineage>
        <taxon>Eukaryota</taxon>
        <taxon>Fungi</taxon>
        <taxon>Dikarya</taxon>
        <taxon>Basidiomycota</taxon>
        <taxon>Agaricomycotina</taxon>
        <taxon>Tremellomycetes</taxon>
        <taxon>Tremellales</taxon>
        <taxon>Cryptococcaceae</taxon>
        <taxon>Cryptococcus</taxon>
    </lineage>
</organism>
<feature type="region of interest" description="Disordered" evidence="2">
    <location>
        <begin position="1543"/>
        <end position="1565"/>
    </location>
</feature>
<feature type="region of interest" description="Disordered" evidence="2">
    <location>
        <begin position="1010"/>
        <end position="1218"/>
    </location>
</feature>
<feature type="compositionally biased region" description="Polar residues" evidence="2">
    <location>
        <begin position="415"/>
        <end position="430"/>
    </location>
</feature>
<feature type="region of interest" description="Disordered" evidence="2">
    <location>
        <begin position="1782"/>
        <end position="1910"/>
    </location>
</feature>
<feature type="compositionally biased region" description="Basic and acidic residues" evidence="2">
    <location>
        <begin position="881"/>
        <end position="894"/>
    </location>
</feature>
<feature type="region of interest" description="Disordered" evidence="2">
    <location>
        <begin position="1650"/>
        <end position="1681"/>
    </location>
</feature>
<evidence type="ECO:0008006" key="5">
    <source>
        <dbReference type="Google" id="ProtNLM"/>
    </source>
</evidence>
<feature type="region of interest" description="Disordered" evidence="2">
    <location>
        <begin position="34"/>
        <end position="458"/>
    </location>
</feature>
<feature type="compositionally biased region" description="Low complexity" evidence="2">
    <location>
        <begin position="1029"/>
        <end position="1039"/>
    </location>
</feature>
<feature type="compositionally biased region" description="Low complexity" evidence="2">
    <location>
        <begin position="128"/>
        <end position="137"/>
    </location>
</feature>
<keyword evidence="1" id="KW-0175">Coiled coil</keyword>
<feature type="region of interest" description="Disordered" evidence="2">
    <location>
        <begin position="815"/>
        <end position="908"/>
    </location>
</feature>
<protein>
    <recommendedName>
        <fullName evidence="5">PH domain-containing protein</fullName>
    </recommendedName>
</protein>
<feature type="compositionally biased region" description="Basic and acidic residues" evidence="2">
    <location>
        <begin position="1840"/>
        <end position="1890"/>
    </location>
</feature>
<feature type="compositionally biased region" description="Pro residues" evidence="2">
    <location>
        <begin position="366"/>
        <end position="375"/>
    </location>
</feature>
<feature type="compositionally biased region" description="Basic and acidic residues" evidence="2">
    <location>
        <begin position="754"/>
        <end position="766"/>
    </location>
</feature>
<feature type="compositionally biased region" description="Basic and acidic residues" evidence="2">
    <location>
        <begin position="170"/>
        <end position="181"/>
    </location>
</feature>
<feature type="compositionally biased region" description="Polar residues" evidence="2">
    <location>
        <begin position="325"/>
        <end position="344"/>
    </location>
</feature>
<accession>A0A1E3KDG5</accession>
<dbReference type="OrthoDB" id="2261329at2759"/>
<feature type="compositionally biased region" description="Basic and acidic residues" evidence="2">
    <location>
        <begin position="223"/>
        <end position="234"/>
    </location>
</feature>
<sequence length="2214" mass="238207">MLHPPLSSPPQTAETTISAITASTISSKLSFSNTALTTPDLGSPKKQKATLEPLLQVVERPEEESSRAGTPSDGGSVRSAGYDQKSQSSESRGLGISGGRKVKDVASRFEQMRSGHTPSPTPHERRPLTGPRRLPTRPASPLVTLSEPYKKKEMSSPLHSSSPVRPPIHRTNESKMRKESPHSGQRRTPLSVHTDSNRMDSVSSMPEPSPLSPASTLRPPTYRTDDSGMARENVHLGSRRMPLFIHTEPTKVLSSSSMASTRPIASASTSRATENFPIAPSRRLPIPASFFDAPPTRNNPDHAPKETPTRLNRERGSTKKMIQKWETQTTISPTQAESLQNAQGLFTRDYLDKKPLPSPHANSPINTPPKVPPSFTPSKSIRDPPPPLADDLSTSPSWLRTPIRSTNKHGDSLAVSPSRSHYSLSESPTGKKQKVSPLRAVSNFLGKKKGKGKEKETRRDYGDIGAIGEGEGRFGLVPQRDRMGSAEMRRSADFKPTIRSNPVIWLIETPYTPSLPWGDWLPSWAHLTSDTLSVTYCPVFSTPRNAHSGTASRISSNKSSTKSVPFSAITPPPLDTPADKVLHVMNCLDIKSLKKDDLKARGVPLAPDGNGGEVLEIVWENEVRSYLAVEGVDGRNAWLAAIRGIIPRTPVLPPITPAETPFATMSSPLRQASLPRMPSHRPSVGTLHGGETGFGSLQLVENEWVASRPLSGPLSGYGSSEDGSPRRPLPVPGPVKEDSPLRNSITRMFSERKFDTREKEQAKLEDVFGVDETPMDIPKPFSNEKQRSSSHSSEVSQRIIDWQTPVQTERDLSVFARSRLPPIPTTEPFYPHKDEEDSGEHLNIPPSETMLSFDSDDLNPSRSASQVGRADTVIDGDGDEAEQKREKANGDVESRAAMWESQTTEKDSSYISRVAFPKPNFDSPSSKAKVYTVGLVEHDMPTPPFSGKGGENDMAGAGASPSRTMQLALQDLPPARPISEFMKKPLDIHKKGPADSSTDTLVNTPGSPQTIVLGNLPPPADVSRVNTPSSSSRGSSMDSPITIVPLEKNIVHQTMNVPRRGPRPISTSTFGRRVSSGGKPSPHSADQQTTPPARVVTPAMVAQPSTSRDLAMGAVSSPSPASASDSLPSRGKSRKSLLNFPVPGLRSSSPSSLASEGSVVAPKSVGSERFGASVADLIRRGDTPSTPSPLSRPSSAKPASAISRPSSTLSRQGSGIKGQAGPVKVLTALFEPATLSDAPVVNSRPSSRSSGYVKKVLATTETEVPKVVPTAEDQYTARDERQEKPIGSTSLPGRIPHGILRPATTVPVLLGADPGKGAFVTADLDQVPPLPTKDVSSPTSELVLAQMQVLTDRTREMSDPETAPYPTALQEKLSALHQDLDLVKGLVTPAPETTVVEGVHLEDKDVEHNASAMDLSRVYTHLENLEGRTSTLLDPETAPYPRALEARLDGLYEELAAVRRLIEEERLQQPQAVYLTDAPLQSRHMPGGNLPYAGAAFSAHPDTQRGYDEGTATVAKHDVPVPSQLENDVPGEGEAAKFYKSLPEPPMEEHSSKAINNTPARHSHASGAFNIPRRAVPSSAPTPKAATQAQNIPNTPAAVAPASPAASAHDATVLLPAAKVTEPADVKDMTVSTGGDLQAEDSDAIMAGDVPAPPHRILNVTNRPRQRGPPPDSRPRPATLNMPAPLARQFTVREPSVDGQHLEPDVTARSVMTRDILTPTASHPPTIAEQNDEVNGRPGSAATIAMPVPYSPRPVTPPDMSEIHKKLDALTALYTQFVGTQKGASVPATAAPSDETRKVETNPVDQGVTGAMDNDEKPGLEARDVRDKPSLPRLSTVMRKAVETPVADKPKEISSKKDKPDAKAVEGETPKAEPLAKELGDAKTSGDKDVPTTTAGGANVRESEPKAVEHDEAAAAEEVAKIMGNEDGENKILKQQDVHIISTTPPAKDSAADPPTSIAPAIPEETLKQMDEAMDMLKGLNEAKDSQKIQAADMGKYLGELNAWLEKFVTGSSGHLQQMSGRLDTLFGPEPDQAGDAPTGLPALIADMHKMLVDQQGRNEAEGYMGQRLDSLVSMMGHDQERQAVQEAATGQILHVLEKQRQDHEILLRAIATDLTEEIRGEKMKFLESMQKATTVNVMMHIEEFKRLLNVEVNKSMGELGKVREEKRALEQQIADLFALKAKHGFEPRGLPATPAAKSDKAAAKPPPPPPNHP</sequence>